<feature type="binding site" evidence="15">
    <location>
        <position position="107"/>
    </location>
    <ligand>
        <name>substrate</name>
    </ligand>
</feature>
<evidence type="ECO:0000256" key="15">
    <source>
        <dbReference type="PIRSR" id="PIRSR600823-2"/>
    </source>
</evidence>
<dbReference type="Pfam" id="PF00141">
    <property type="entry name" value="peroxidase"/>
    <property type="match status" value="1"/>
</dbReference>
<dbReference type="Gene3D" id="1.10.420.10">
    <property type="entry name" value="Peroxidase, domain 2"/>
    <property type="match status" value="1"/>
</dbReference>
<evidence type="ECO:0000256" key="11">
    <source>
        <dbReference type="ARBA" id="ARBA00023002"/>
    </source>
</evidence>
<keyword evidence="8 16" id="KW-0479">Metal-binding</keyword>
<dbReference type="FunFam" id="1.10.420.10:FF:000010">
    <property type="entry name" value="Peroxidase"/>
    <property type="match status" value="1"/>
</dbReference>
<dbReference type="Proteomes" id="UP000515151">
    <property type="component" value="Chromosome 8"/>
</dbReference>
<dbReference type="GO" id="GO:0006979">
    <property type="term" value="P:response to oxidative stress"/>
    <property type="evidence" value="ECO:0007669"/>
    <property type="project" value="InterPro"/>
</dbReference>
<evidence type="ECO:0000256" key="12">
    <source>
        <dbReference type="ARBA" id="ARBA00023004"/>
    </source>
</evidence>
<gene>
    <name evidence="20" type="primary">LOC116187173</name>
</gene>
<reference evidence="20" key="2">
    <citation type="submission" date="2025-08" db="UniProtKB">
        <authorList>
            <consortium name="RefSeq"/>
        </authorList>
    </citation>
    <scope>IDENTIFICATION</scope>
    <source>
        <tissue evidence="20">Leaf</tissue>
    </source>
</reference>
<dbReference type="InterPro" id="IPR010255">
    <property type="entry name" value="Haem_peroxidase_sf"/>
</dbReference>
<dbReference type="GO" id="GO:0020037">
    <property type="term" value="F:heme binding"/>
    <property type="evidence" value="ECO:0007669"/>
    <property type="project" value="InterPro"/>
</dbReference>
<dbReference type="PROSITE" id="PS50873">
    <property type="entry name" value="PEROXIDASE_4"/>
    <property type="match status" value="1"/>
</dbReference>
<feature type="binding site" evidence="16">
    <location>
        <position position="189"/>
    </location>
    <ligand>
        <name>Ca(2+)</name>
        <dbReference type="ChEBI" id="CHEBI:29108"/>
        <label>2</label>
    </ligand>
</feature>
<comment type="cofactor">
    <cofactor evidence="16">
        <name>Ca(2+)</name>
        <dbReference type="ChEBI" id="CHEBI:29108"/>
    </cofactor>
    <text evidence="16">Binds 2 calcium ions per subunit.</text>
</comment>
<feature type="binding site" evidence="16">
    <location>
        <position position="192"/>
    </location>
    <ligand>
        <name>Ca(2+)</name>
        <dbReference type="ChEBI" id="CHEBI:29108"/>
        <label>2</label>
    </ligand>
</feature>
<dbReference type="InterPro" id="IPR000823">
    <property type="entry name" value="Peroxidase_pln"/>
</dbReference>
<keyword evidence="19" id="KW-1185">Reference proteome</keyword>
<dbReference type="PROSITE" id="PS00435">
    <property type="entry name" value="PEROXIDASE_1"/>
    <property type="match status" value="1"/>
</dbReference>
<evidence type="ECO:0000256" key="8">
    <source>
        <dbReference type="ARBA" id="ARBA00022723"/>
    </source>
</evidence>
<evidence type="ECO:0000256" key="3">
    <source>
        <dbReference type="ARBA" id="ARBA00006873"/>
    </source>
</evidence>
<evidence type="ECO:0000256" key="7">
    <source>
        <dbReference type="ARBA" id="ARBA00022617"/>
    </source>
</evidence>
<evidence type="ECO:0000256" key="16">
    <source>
        <dbReference type="PIRSR" id="PIRSR600823-3"/>
    </source>
</evidence>
<feature type="disulfide bond" evidence="17">
    <location>
        <begin position="144"/>
        <end position="176"/>
    </location>
</feature>
<evidence type="ECO:0000256" key="14">
    <source>
        <dbReference type="ARBA" id="ARBA00023324"/>
    </source>
</evidence>
<feature type="domain" description="Plant heme peroxidase family profile" evidence="18">
    <location>
        <begin position="34"/>
        <end position="274"/>
    </location>
</feature>
<dbReference type="GeneID" id="116187173"/>
<organism evidence="19 20">
    <name type="scientific">Punica granatum</name>
    <name type="common">Pomegranate</name>
    <dbReference type="NCBI Taxonomy" id="22663"/>
    <lineage>
        <taxon>Eukaryota</taxon>
        <taxon>Viridiplantae</taxon>
        <taxon>Streptophyta</taxon>
        <taxon>Embryophyta</taxon>
        <taxon>Tracheophyta</taxon>
        <taxon>Spermatophyta</taxon>
        <taxon>Magnoliopsida</taxon>
        <taxon>eudicotyledons</taxon>
        <taxon>Gunneridae</taxon>
        <taxon>Pentapetalae</taxon>
        <taxon>rosids</taxon>
        <taxon>malvids</taxon>
        <taxon>Myrtales</taxon>
        <taxon>Lythraceae</taxon>
        <taxon>Punica</taxon>
    </lineage>
</organism>
<dbReference type="EC" id="1.11.1.7" evidence="4"/>
<accession>A0A6P8BMY6</accession>
<comment type="similarity">
    <text evidence="3">Belongs to the peroxidase family. Ascorbate peroxidase subfamily.</text>
</comment>
<keyword evidence="6" id="KW-0575">Peroxidase</keyword>
<name>A0A6P8BMY6_PUNGR</name>
<keyword evidence="9" id="KW-0732">Signal</keyword>
<evidence type="ECO:0000313" key="20">
    <source>
        <dbReference type="RefSeq" id="XP_031371644.1"/>
    </source>
</evidence>
<evidence type="ECO:0000256" key="10">
    <source>
        <dbReference type="ARBA" id="ARBA00022837"/>
    </source>
</evidence>
<comment type="cofactor">
    <cofactor evidence="16">
        <name>heme b</name>
        <dbReference type="ChEBI" id="CHEBI:60344"/>
    </cofactor>
    <text evidence="16">Binds 1 heme b (iron(II)-protoporphyrin IX) group per subunit.</text>
</comment>
<proteinExistence type="inferred from homology"/>
<comment type="function">
    <text evidence="2">Removal of H(2)O(2), oxidation of toxic reductants, biosynthesis and degradation of lignin, suberization, auxin catabolism, response to environmental stresses such as wounding, pathogen attack and oxidative stress. These functions might be dependent on each isozyme/isoform in each plant tissue.</text>
</comment>
<dbReference type="Gene3D" id="1.10.520.10">
    <property type="match status" value="1"/>
</dbReference>
<evidence type="ECO:0000256" key="9">
    <source>
        <dbReference type="ARBA" id="ARBA00022729"/>
    </source>
</evidence>
<dbReference type="GO" id="GO:0046872">
    <property type="term" value="F:metal ion binding"/>
    <property type="evidence" value="ECO:0007669"/>
    <property type="project" value="UniProtKB-KW"/>
</dbReference>
<sequence length="274" mass="29700">MALSLAKAARFGRELALVMGFATIIVAVGAAGGQLRVGFYSKSCPAAESIVQNVVKAAVAADRQNAAVLLRVHFHDCFVESNGPFYEVETGRRDGRVSSMSLAADMPDVHDSIQLLKSKFKRKGLSDKDLVLLSAAHTIGTTACFFVKERLYNFTSHGGSDPAINPRFLQTLKKTCAANGDVNVRLPLDPVTELKFDAQILRNIKNGFAVIASDARLHDDMNTKSAIDFYVRNNKSKNKSPFGPDFGSAMVKMGRTGVKTGSQGEIRHVCKSFN</sequence>
<reference evidence="19" key="1">
    <citation type="journal article" date="2020" name="Plant Biotechnol. J.">
        <title>The pomegranate (Punica granatum L.) draft genome dissects genetic divergence between soft- and hard-seeded cultivars.</title>
        <authorList>
            <person name="Luo X."/>
            <person name="Li H."/>
            <person name="Wu Z."/>
            <person name="Yao W."/>
            <person name="Zhao P."/>
            <person name="Cao D."/>
            <person name="Yu H."/>
            <person name="Li K."/>
            <person name="Poudel K."/>
            <person name="Zhao D."/>
            <person name="Zhang F."/>
            <person name="Xia X."/>
            <person name="Chen L."/>
            <person name="Wang Q."/>
            <person name="Jing D."/>
            <person name="Cao S."/>
        </authorList>
    </citation>
    <scope>NUCLEOTIDE SEQUENCE [LARGE SCALE GENOMIC DNA]</scope>
    <source>
        <strain evidence="19">cv. Tunisia</strain>
    </source>
</reference>
<dbReference type="RefSeq" id="XP_031371644.1">
    <property type="nucleotide sequence ID" value="XM_031515784.1"/>
</dbReference>
<evidence type="ECO:0000256" key="4">
    <source>
        <dbReference type="ARBA" id="ARBA00012313"/>
    </source>
</evidence>
<evidence type="ECO:0000256" key="5">
    <source>
        <dbReference type="ARBA" id="ARBA00022525"/>
    </source>
</evidence>
<keyword evidence="5" id="KW-0964">Secreted</keyword>
<feature type="binding site" evidence="16">
    <location>
        <position position="197"/>
    </location>
    <ligand>
        <name>Ca(2+)</name>
        <dbReference type="ChEBI" id="CHEBI:29108"/>
        <label>2</label>
    </ligand>
</feature>
<evidence type="ECO:0000313" key="19">
    <source>
        <dbReference type="Proteomes" id="UP000515151"/>
    </source>
</evidence>
<evidence type="ECO:0000256" key="6">
    <source>
        <dbReference type="ARBA" id="ARBA00022559"/>
    </source>
</evidence>
<dbReference type="InterPro" id="IPR019793">
    <property type="entry name" value="Peroxidases_heam-ligand_BS"/>
</dbReference>
<dbReference type="GO" id="GO:0140825">
    <property type="term" value="F:lactoperoxidase activity"/>
    <property type="evidence" value="ECO:0007669"/>
    <property type="project" value="UniProtKB-EC"/>
</dbReference>
<keyword evidence="14" id="KW-0376">Hydrogen peroxide</keyword>
<evidence type="ECO:0000259" key="18">
    <source>
        <dbReference type="PROSITE" id="PS50873"/>
    </source>
</evidence>
<feature type="binding site" description="axial binding residue" evidence="16">
    <location>
        <position position="137"/>
    </location>
    <ligand>
        <name>heme b</name>
        <dbReference type="ChEBI" id="CHEBI:60344"/>
    </ligand>
    <ligandPart>
        <name>Fe</name>
        <dbReference type="ChEBI" id="CHEBI:18248"/>
    </ligandPart>
</feature>
<dbReference type="InterPro" id="IPR019794">
    <property type="entry name" value="Peroxidases_AS"/>
</dbReference>
<keyword evidence="11" id="KW-0560">Oxidoreductase</keyword>
<feature type="binding site" evidence="16">
    <location>
        <position position="138"/>
    </location>
    <ligand>
        <name>Ca(2+)</name>
        <dbReference type="ChEBI" id="CHEBI:29108"/>
        <label>2</label>
    </ligand>
</feature>
<dbReference type="InterPro" id="IPR002016">
    <property type="entry name" value="Haem_peroxidase"/>
</dbReference>
<dbReference type="PANTHER" id="PTHR31517:SF48">
    <property type="entry name" value="PEROXIDASE 16-RELATED"/>
    <property type="match status" value="1"/>
</dbReference>
<evidence type="ECO:0000256" key="2">
    <source>
        <dbReference type="ARBA" id="ARBA00002322"/>
    </source>
</evidence>
<evidence type="ECO:0000256" key="1">
    <source>
        <dbReference type="ARBA" id="ARBA00000189"/>
    </source>
</evidence>
<dbReference type="AlphaFoldDB" id="A0A6P8BMY6"/>
<comment type="catalytic activity">
    <reaction evidence="1">
        <text>2 a phenolic donor + H2O2 = 2 a phenolic radical donor + 2 H2O</text>
        <dbReference type="Rhea" id="RHEA:56136"/>
        <dbReference type="ChEBI" id="CHEBI:15377"/>
        <dbReference type="ChEBI" id="CHEBI:16240"/>
        <dbReference type="ChEBI" id="CHEBI:139520"/>
        <dbReference type="ChEBI" id="CHEBI:139521"/>
        <dbReference type="EC" id="1.11.1.7"/>
    </reaction>
</comment>
<protein>
    <recommendedName>
        <fullName evidence="4">peroxidase</fullName>
        <ecNumber evidence="4">1.11.1.7</ecNumber>
    </recommendedName>
</protein>
<evidence type="ECO:0000256" key="17">
    <source>
        <dbReference type="PIRSR" id="PIRSR600823-5"/>
    </source>
</evidence>
<evidence type="ECO:0000256" key="13">
    <source>
        <dbReference type="ARBA" id="ARBA00023157"/>
    </source>
</evidence>
<keyword evidence="12 16" id="KW-0408">Iron</keyword>
<dbReference type="PANTHER" id="PTHR31517">
    <property type="match status" value="1"/>
</dbReference>
<keyword evidence="7" id="KW-0349">Heme</keyword>
<keyword evidence="13 17" id="KW-1015">Disulfide bond</keyword>
<dbReference type="PRINTS" id="PR00458">
    <property type="entry name" value="PEROXIDASE"/>
</dbReference>
<dbReference type="GO" id="GO:0042744">
    <property type="term" value="P:hydrogen peroxide catabolic process"/>
    <property type="evidence" value="ECO:0007669"/>
    <property type="project" value="UniProtKB-KW"/>
</dbReference>
<dbReference type="PRINTS" id="PR00461">
    <property type="entry name" value="PLPEROXIDASE"/>
</dbReference>
<dbReference type="PROSITE" id="PS00436">
    <property type="entry name" value="PEROXIDASE_2"/>
    <property type="match status" value="1"/>
</dbReference>
<keyword evidence="10 16" id="KW-0106">Calcium</keyword>
<dbReference type="SUPFAM" id="SSF48113">
    <property type="entry name" value="Heme-dependent peroxidases"/>
    <property type="match status" value="1"/>
</dbReference>